<dbReference type="EMBL" id="GCKF01043508">
    <property type="protein sequence ID" value="JAG94455.1"/>
    <property type="molecule type" value="Transcribed_RNA"/>
</dbReference>
<reference evidence="4" key="1">
    <citation type="submission" date="2015-03" db="EMBL/GenBank/DDBJ databases">
        <title>A transcriptome of Araucaria cunninghamii, an australian fine timber species.</title>
        <authorList>
            <person name="Jing Yi C.J.Y."/>
            <person name="Yin San L.Y.S."/>
            <person name="Abdul Karim S.S."/>
            <person name="Wan Azmi N.N."/>
            <person name="Hercus R.R."/>
            <person name="Croft L.L."/>
        </authorList>
    </citation>
    <scope>NUCLEOTIDE SEQUENCE</scope>
    <source>
        <strain evidence="4">MI0301</strain>
        <tissue evidence="4">Leaf</tissue>
    </source>
</reference>
<name>A0A0D6QXR6_ARACU</name>
<dbReference type="Pfam" id="PF03514">
    <property type="entry name" value="GRAS"/>
    <property type="match status" value="1"/>
</dbReference>
<keyword evidence="2" id="KW-0804">Transcription</keyword>
<dbReference type="PROSITE" id="PS50985">
    <property type="entry name" value="GRAS"/>
    <property type="match status" value="1"/>
</dbReference>
<dbReference type="AlphaFoldDB" id="A0A0D6QXR6"/>
<evidence type="ECO:0000256" key="3">
    <source>
        <dbReference type="SAM" id="MobiDB-lite"/>
    </source>
</evidence>
<feature type="region of interest" description="Disordered" evidence="3">
    <location>
        <begin position="186"/>
        <end position="206"/>
    </location>
</feature>
<keyword evidence="1" id="KW-0805">Transcription regulation</keyword>
<organism evidence="4">
    <name type="scientific">Araucaria cunninghamii</name>
    <name type="common">Hoop pine</name>
    <name type="synonym">Moreton Bay pine</name>
    <dbReference type="NCBI Taxonomy" id="56994"/>
    <lineage>
        <taxon>Eukaryota</taxon>
        <taxon>Viridiplantae</taxon>
        <taxon>Streptophyta</taxon>
        <taxon>Embryophyta</taxon>
        <taxon>Tracheophyta</taxon>
        <taxon>Spermatophyta</taxon>
        <taxon>Pinopsida</taxon>
        <taxon>Pinidae</taxon>
        <taxon>Conifers II</taxon>
        <taxon>Araucariales</taxon>
        <taxon>Araucariaceae</taxon>
        <taxon>Araucaria</taxon>
    </lineage>
</organism>
<evidence type="ECO:0000313" key="4">
    <source>
        <dbReference type="EMBL" id="JAG94455.1"/>
    </source>
</evidence>
<sequence>MDHHQQQSLSLSRMNKVRTRAELFSPPPHPHGSTLSSVESSDSGTLHLYYSDSGNEVMFQSPHHTVSSHNTPETYASSNISLWDATASMQQEGEMVELNKHIGFSSMDETGSAIWLQGFMNHLKQTSPDVPLSQIFHYLHNNNAYGSTPRTKSSAELRLLRHSIPKNGGLTDPKSRGLKRSLESVYAEKDSDKPLHHSRSFADSETKEKIRIEDSEGLHLLGLLLQCSEAVSIDDFERANLVLLEIQELSSPYGSSVHRVAAYFAEAMTSRMISSRLGIYSPMADKSRSQRILSAFQVYNGIAPFVKFSHFTANQAIQQVFEDERRVHIIDLDIMQGLQWPGLFHILASRPGNPPHVRITGVGTSMIRTWGGLPGREARIWNSPGHCRPCIMSRSIMCTLLSSSNTCWIA</sequence>
<evidence type="ECO:0000256" key="2">
    <source>
        <dbReference type="ARBA" id="ARBA00023163"/>
    </source>
</evidence>
<dbReference type="PANTHER" id="PTHR31636">
    <property type="entry name" value="OSJNBA0084A10.13 PROTEIN-RELATED"/>
    <property type="match status" value="1"/>
</dbReference>
<proteinExistence type="predicted"/>
<accession>A0A0D6QXR6</accession>
<evidence type="ECO:0000256" key="1">
    <source>
        <dbReference type="ARBA" id="ARBA00023015"/>
    </source>
</evidence>
<dbReference type="InterPro" id="IPR005202">
    <property type="entry name" value="TF_GRAS"/>
</dbReference>
<protein>
    <submittedName>
        <fullName evidence="4">Uncharacterized protein</fullName>
    </submittedName>
</protein>